<gene>
    <name evidence="1" type="ORF">M514_02594</name>
</gene>
<evidence type="ECO:0000313" key="1">
    <source>
        <dbReference type="EMBL" id="KFD71019.1"/>
    </source>
</evidence>
<proteinExistence type="predicted"/>
<sequence>MSDNQQNLYVADNERYAKMFAESQAKLPEIHAQTDEGFKRILDDLKILEATGGEGVYETSPVEVASGACVPFPAVNQVLKAFEKHVVPAKSECLKEFPRLLAEARGAQRIAQLAQVIGGVLLPAAVGIGYQAKEQELGGQIMAKLLEIEETLQPNLDDIYIYIPIPRYNCAAEPATLTT</sequence>
<protein>
    <submittedName>
        <fullName evidence="1">Uncharacterized protein</fullName>
    </submittedName>
</protein>
<accession>A0A085NNH3</accession>
<name>A0A085NNH3_9BILA</name>
<organism evidence="1">
    <name type="scientific">Trichuris suis</name>
    <name type="common">pig whipworm</name>
    <dbReference type="NCBI Taxonomy" id="68888"/>
    <lineage>
        <taxon>Eukaryota</taxon>
        <taxon>Metazoa</taxon>
        <taxon>Ecdysozoa</taxon>
        <taxon>Nematoda</taxon>
        <taxon>Enoplea</taxon>
        <taxon>Dorylaimia</taxon>
        <taxon>Trichinellida</taxon>
        <taxon>Trichuridae</taxon>
        <taxon>Trichuris</taxon>
    </lineage>
</organism>
<dbReference type="EMBL" id="KL367484">
    <property type="protein sequence ID" value="KFD71019.1"/>
    <property type="molecule type" value="Genomic_DNA"/>
</dbReference>
<reference evidence="1" key="1">
    <citation type="journal article" date="2014" name="Nat. Genet.">
        <title>Genome and transcriptome of the porcine whipworm Trichuris suis.</title>
        <authorList>
            <person name="Jex A.R."/>
            <person name="Nejsum P."/>
            <person name="Schwarz E.M."/>
            <person name="Hu L."/>
            <person name="Young N.D."/>
            <person name="Hall R.S."/>
            <person name="Korhonen P.K."/>
            <person name="Liao S."/>
            <person name="Thamsborg S."/>
            <person name="Xia J."/>
            <person name="Xu P."/>
            <person name="Wang S."/>
            <person name="Scheerlinck J.P."/>
            <person name="Hofmann A."/>
            <person name="Sternberg P.W."/>
            <person name="Wang J."/>
            <person name="Gasser R.B."/>
        </authorList>
    </citation>
    <scope>NUCLEOTIDE SEQUENCE [LARGE SCALE GENOMIC DNA]</scope>
    <source>
        <strain evidence="1">DCEP-RM93F</strain>
    </source>
</reference>
<dbReference type="Proteomes" id="UP000030758">
    <property type="component" value="Unassembled WGS sequence"/>
</dbReference>
<dbReference type="AlphaFoldDB" id="A0A085NNH3"/>